<dbReference type="Proteomes" id="UP001589585">
    <property type="component" value="Unassembled WGS sequence"/>
</dbReference>
<protein>
    <submittedName>
        <fullName evidence="3">Head GIN domain-containing protein</fullName>
    </submittedName>
</protein>
<evidence type="ECO:0000256" key="1">
    <source>
        <dbReference type="SAM" id="SignalP"/>
    </source>
</evidence>
<evidence type="ECO:0000313" key="3">
    <source>
        <dbReference type="EMBL" id="MFB9056823.1"/>
    </source>
</evidence>
<name>A0ABV5FBJ3_9FLAO</name>
<feature type="domain" description="Putative auto-transporter adhesin head GIN" evidence="2">
    <location>
        <begin position="29"/>
        <end position="208"/>
    </location>
</feature>
<gene>
    <name evidence="3" type="ORF">ACFFU9_08725</name>
</gene>
<dbReference type="RefSeq" id="WP_379861020.1">
    <property type="nucleotide sequence ID" value="NZ_JBHMFC010000033.1"/>
</dbReference>
<evidence type="ECO:0000259" key="2">
    <source>
        <dbReference type="Pfam" id="PF10988"/>
    </source>
</evidence>
<organism evidence="3 4">
    <name type="scientific">Mariniflexile ostreae</name>
    <dbReference type="NCBI Taxonomy" id="1520892"/>
    <lineage>
        <taxon>Bacteria</taxon>
        <taxon>Pseudomonadati</taxon>
        <taxon>Bacteroidota</taxon>
        <taxon>Flavobacteriia</taxon>
        <taxon>Flavobacteriales</taxon>
        <taxon>Flavobacteriaceae</taxon>
        <taxon>Mariniflexile</taxon>
    </lineage>
</organism>
<dbReference type="InterPro" id="IPR021255">
    <property type="entry name" value="DUF2807"/>
</dbReference>
<sequence length="225" mass="24741">MKFLCSLIITLSIPFFVSAQNGIEKSVEAFKEVKVYDLIQVELIKSSENKVVITGQDKDYVLVTNRNGILKIKMSISKLFDGKQTQVKLYYTHLETIDVNEGSEVNSKDTIKQFEIDLKAQEGASIKVDIDVNYANIKAVSGGYITATGQAKKQTVNLLTGGTYKGEAVTTESTEIDIKAAGDAYIKATDQVDIKIRAGGNVFIYGKPKTVNESRVFGGRVSYMD</sequence>
<keyword evidence="1" id="KW-0732">Signal</keyword>
<accession>A0ABV5FBJ3</accession>
<dbReference type="EMBL" id="JBHMFC010000033">
    <property type="protein sequence ID" value="MFB9056823.1"/>
    <property type="molecule type" value="Genomic_DNA"/>
</dbReference>
<evidence type="ECO:0000313" key="4">
    <source>
        <dbReference type="Proteomes" id="UP001589585"/>
    </source>
</evidence>
<dbReference type="Pfam" id="PF10988">
    <property type="entry name" value="DUF2807"/>
    <property type="match status" value="1"/>
</dbReference>
<feature type="signal peptide" evidence="1">
    <location>
        <begin position="1"/>
        <end position="19"/>
    </location>
</feature>
<keyword evidence="4" id="KW-1185">Reference proteome</keyword>
<feature type="chain" id="PRO_5045336395" evidence="1">
    <location>
        <begin position="20"/>
        <end position="225"/>
    </location>
</feature>
<comment type="caution">
    <text evidence="3">The sequence shown here is derived from an EMBL/GenBank/DDBJ whole genome shotgun (WGS) entry which is preliminary data.</text>
</comment>
<proteinExistence type="predicted"/>
<reference evidence="3 4" key="1">
    <citation type="submission" date="2024-09" db="EMBL/GenBank/DDBJ databases">
        <authorList>
            <person name="Sun Q."/>
            <person name="Mori K."/>
        </authorList>
    </citation>
    <scope>NUCLEOTIDE SEQUENCE [LARGE SCALE GENOMIC DNA]</scope>
    <source>
        <strain evidence="3 4">CECT 8622</strain>
    </source>
</reference>
<dbReference type="Gene3D" id="2.160.20.120">
    <property type="match status" value="1"/>
</dbReference>